<dbReference type="SUPFAM" id="SSF161098">
    <property type="entry name" value="MetI-like"/>
    <property type="match status" value="1"/>
</dbReference>
<dbReference type="CDD" id="cd06261">
    <property type="entry name" value="TM_PBP2"/>
    <property type="match status" value="1"/>
</dbReference>
<accession>A0A1X7JBY2</accession>
<comment type="subcellular location">
    <subcellularLocation>
        <location evidence="1 7">Cell membrane</location>
        <topology evidence="1 7">Multi-pass membrane protein</topology>
    </subcellularLocation>
</comment>
<keyword evidence="6 7" id="KW-0472">Membrane</keyword>
<reference evidence="10" key="1">
    <citation type="submission" date="2017-04" db="EMBL/GenBank/DDBJ databases">
        <authorList>
            <person name="Varghese N."/>
            <person name="Submissions S."/>
        </authorList>
    </citation>
    <scope>NUCLEOTIDE SEQUENCE [LARGE SCALE GENOMIC DNA]</scope>
    <source>
        <strain evidence="10">VKM Ac-2510</strain>
    </source>
</reference>
<evidence type="ECO:0000256" key="3">
    <source>
        <dbReference type="ARBA" id="ARBA00022475"/>
    </source>
</evidence>
<feature type="transmembrane region" description="Helical" evidence="7">
    <location>
        <begin position="269"/>
        <end position="288"/>
    </location>
</feature>
<evidence type="ECO:0000256" key="5">
    <source>
        <dbReference type="ARBA" id="ARBA00022989"/>
    </source>
</evidence>
<dbReference type="Pfam" id="PF00528">
    <property type="entry name" value="BPD_transp_1"/>
    <property type="match status" value="1"/>
</dbReference>
<dbReference type="RefSeq" id="WP_085484068.1">
    <property type="nucleotide sequence ID" value="NZ_FXAY01000002.1"/>
</dbReference>
<evidence type="ECO:0000313" key="10">
    <source>
        <dbReference type="Proteomes" id="UP000193244"/>
    </source>
</evidence>
<comment type="similarity">
    <text evidence="7">Belongs to the binding-protein-dependent transport system permease family.</text>
</comment>
<gene>
    <name evidence="9" type="ORF">SAMN06296010_1221</name>
</gene>
<dbReference type="Proteomes" id="UP000193244">
    <property type="component" value="Unassembled WGS sequence"/>
</dbReference>
<feature type="transmembrane region" description="Helical" evidence="7">
    <location>
        <begin position="96"/>
        <end position="120"/>
    </location>
</feature>
<dbReference type="GO" id="GO:0005886">
    <property type="term" value="C:plasma membrane"/>
    <property type="evidence" value="ECO:0007669"/>
    <property type="project" value="UniProtKB-SubCell"/>
</dbReference>
<protein>
    <submittedName>
        <fullName evidence="9">Cellobiose ABC transporter membrane protein</fullName>
    </submittedName>
</protein>
<feature type="transmembrane region" description="Helical" evidence="7">
    <location>
        <begin position="36"/>
        <end position="55"/>
    </location>
</feature>
<dbReference type="PROSITE" id="PS50928">
    <property type="entry name" value="ABC_TM1"/>
    <property type="match status" value="1"/>
</dbReference>
<feature type="transmembrane region" description="Helical" evidence="7">
    <location>
        <begin position="159"/>
        <end position="181"/>
    </location>
</feature>
<evidence type="ECO:0000256" key="1">
    <source>
        <dbReference type="ARBA" id="ARBA00004651"/>
    </source>
</evidence>
<dbReference type="AlphaFoldDB" id="A0A1X7JBY2"/>
<dbReference type="GO" id="GO:0055085">
    <property type="term" value="P:transmembrane transport"/>
    <property type="evidence" value="ECO:0007669"/>
    <property type="project" value="InterPro"/>
</dbReference>
<sequence>MTALITTPKADPDATRRLLDSERRSRRKKAYERPGMLSYALLAAFFIGSAFPLWWSFVIGSRQSSDTNLVPPAIVPGPNFLDKAAEVFATVPFWQALANSIIISGAITVSVVFFSTLAGYSFAKLRFRASNGLLLAVIATMAIPTQLGIIPLFMLMAEWHWIGTLQAVIVPGLVTAFGVFFMRQYLVDVIPDELIEAARMDGASMWGTFWHVAVPAARPAMAVLALFTFMAAWTDFLWPLLVLGPRNPSVQTALAALSASGGQTPDNSMVLAGAVLSVIPLLILFIVAGKQLVAGIMQGAVKG</sequence>
<dbReference type="Gene3D" id="1.10.3720.10">
    <property type="entry name" value="MetI-like"/>
    <property type="match status" value="1"/>
</dbReference>
<proteinExistence type="inferred from homology"/>
<keyword evidence="4 7" id="KW-0812">Transmembrane</keyword>
<dbReference type="InterPro" id="IPR035906">
    <property type="entry name" value="MetI-like_sf"/>
</dbReference>
<evidence type="ECO:0000256" key="7">
    <source>
        <dbReference type="RuleBase" id="RU363032"/>
    </source>
</evidence>
<dbReference type="EMBL" id="FXAY01000002">
    <property type="protein sequence ID" value="SMG25055.1"/>
    <property type="molecule type" value="Genomic_DNA"/>
</dbReference>
<dbReference type="PANTHER" id="PTHR43744:SF12">
    <property type="entry name" value="ABC TRANSPORTER PERMEASE PROTEIN MG189-RELATED"/>
    <property type="match status" value="1"/>
</dbReference>
<dbReference type="InterPro" id="IPR000515">
    <property type="entry name" value="MetI-like"/>
</dbReference>
<dbReference type="STRING" id="150121.SAMN06296010_1221"/>
<feature type="transmembrane region" description="Helical" evidence="7">
    <location>
        <begin position="209"/>
        <end position="233"/>
    </location>
</feature>
<organism evidence="9 10">
    <name type="scientific">Agreia pratensis</name>
    <dbReference type="NCBI Taxonomy" id="150121"/>
    <lineage>
        <taxon>Bacteria</taxon>
        <taxon>Bacillati</taxon>
        <taxon>Actinomycetota</taxon>
        <taxon>Actinomycetes</taxon>
        <taxon>Micrococcales</taxon>
        <taxon>Microbacteriaceae</taxon>
        <taxon>Agreia</taxon>
    </lineage>
</organism>
<keyword evidence="10" id="KW-1185">Reference proteome</keyword>
<dbReference type="PANTHER" id="PTHR43744">
    <property type="entry name" value="ABC TRANSPORTER PERMEASE PROTEIN MG189-RELATED-RELATED"/>
    <property type="match status" value="1"/>
</dbReference>
<dbReference type="OrthoDB" id="2063054at2"/>
<evidence type="ECO:0000259" key="8">
    <source>
        <dbReference type="PROSITE" id="PS50928"/>
    </source>
</evidence>
<evidence type="ECO:0000256" key="4">
    <source>
        <dbReference type="ARBA" id="ARBA00022692"/>
    </source>
</evidence>
<feature type="transmembrane region" description="Helical" evidence="7">
    <location>
        <begin position="132"/>
        <end position="153"/>
    </location>
</feature>
<feature type="domain" description="ABC transmembrane type-1" evidence="8">
    <location>
        <begin position="97"/>
        <end position="288"/>
    </location>
</feature>
<keyword evidence="3" id="KW-1003">Cell membrane</keyword>
<evidence type="ECO:0000256" key="2">
    <source>
        <dbReference type="ARBA" id="ARBA00022448"/>
    </source>
</evidence>
<keyword evidence="5 7" id="KW-1133">Transmembrane helix</keyword>
<keyword evidence="2 7" id="KW-0813">Transport</keyword>
<evidence type="ECO:0000313" key="9">
    <source>
        <dbReference type="EMBL" id="SMG25055.1"/>
    </source>
</evidence>
<name>A0A1X7JBY2_9MICO</name>
<evidence type="ECO:0000256" key="6">
    <source>
        <dbReference type="ARBA" id="ARBA00023136"/>
    </source>
</evidence>